<evidence type="ECO:0000313" key="1">
    <source>
        <dbReference type="EMBL" id="PYE51525.1"/>
    </source>
</evidence>
<dbReference type="Proteomes" id="UP000247790">
    <property type="component" value="Unassembled WGS sequence"/>
</dbReference>
<proteinExistence type="predicted"/>
<protein>
    <submittedName>
        <fullName evidence="1">Uncharacterized protein</fullName>
    </submittedName>
</protein>
<dbReference type="AlphaFoldDB" id="A0A2V4W080"/>
<organism evidence="1 2">
    <name type="scientific">Paenibacillus barcinonensis</name>
    <dbReference type="NCBI Taxonomy" id="198119"/>
    <lineage>
        <taxon>Bacteria</taxon>
        <taxon>Bacillati</taxon>
        <taxon>Bacillota</taxon>
        <taxon>Bacilli</taxon>
        <taxon>Bacillales</taxon>
        <taxon>Paenibacillaceae</taxon>
        <taxon>Paenibacillus</taxon>
    </lineage>
</organism>
<reference evidence="1 2" key="1">
    <citation type="submission" date="2018-06" db="EMBL/GenBank/DDBJ databases">
        <title>Genomic Encyclopedia of Type Strains, Phase III (KMG-III): the genomes of soil and plant-associated and newly described type strains.</title>
        <authorList>
            <person name="Whitman W."/>
        </authorList>
    </citation>
    <scope>NUCLEOTIDE SEQUENCE [LARGE SCALE GENOMIC DNA]</scope>
    <source>
        <strain evidence="1 2">CECT 7022</strain>
    </source>
</reference>
<comment type="caution">
    <text evidence="1">The sequence shown here is derived from an EMBL/GenBank/DDBJ whole genome shotgun (WGS) entry which is preliminary data.</text>
</comment>
<dbReference type="EMBL" id="QJSW01000002">
    <property type="protein sequence ID" value="PYE51525.1"/>
    <property type="molecule type" value="Genomic_DNA"/>
</dbReference>
<sequence>MKVNTDSVCLKCKYFWHECGDSSQQEEYGCFETCSNPDNNIQYTFEDNYEINECKGFTINKYI</sequence>
<name>A0A2V4W080_PAEBA</name>
<accession>A0A2V4W080</accession>
<gene>
    <name evidence="1" type="ORF">DFQ00_102319</name>
</gene>
<evidence type="ECO:0000313" key="2">
    <source>
        <dbReference type="Proteomes" id="UP000247790"/>
    </source>
</evidence>